<evidence type="ECO:0000256" key="1">
    <source>
        <dbReference type="ARBA" id="ARBA00000085"/>
    </source>
</evidence>
<dbReference type="GO" id="GO:0009927">
    <property type="term" value="F:histidine phosphotransfer kinase activity"/>
    <property type="evidence" value="ECO:0007669"/>
    <property type="project" value="TreeGrafter"/>
</dbReference>
<feature type="transmembrane region" description="Helical" evidence="11">
    <location>
        <begin position="36"/>
        <end position="56"/>
    </location>
</feature>
<feature type="compositionally biased region" description="Low complexity" evidence="10">
    <location>
        <begin position="690"/>
        <end position="701"/>
    </location>
</feature>
<evidence type="ECO:0000256" key="5">
    <source>
        <dbReference type="ARBA" id="ARBA00022553"/>
    </source>
</evidence>
<dbReference type="NCBIfam" id="TIGR00229">
    <property type="entry name" value="sensory_box"/>
    <property type="match status" value="1"/>
</dbReference>
<dbReference type="PROSITE" id="PS50113">
    <property type="entry name" value="PAC"/>
    <property type="match status" value="1"/>
</dbReference>
<dbReference type="SUPFAM" id="SSF47384">
    <property type="entry name" value="Homodimeric domain of signal transducing histidine kinase"/>
    <property type="match status" value="1"/>
</dbReference>
<feature type="domain" description="PAC" evidence="14">
    <location>
        <begin position="408"/>
        <end position="460"/>
    </location>
</feature>
<dbReference type="InterPro" id="IPR036890">
    <property type="entry name" value="HATPase_C_sf"/>
</dbReference>
<feature type="transmembrane region" description="Helical" evidence="11">
    <location>
        <begin position="226"/>
        <end position="245"/>
    </location>
</feature>
<evidence type="ECO:0000256" key="4">
    <source>
        <dbReference type="ARBA" id="ARBA00012438"/>
    </source>
</evidence>
<dbReference type="GO" id="GO:0000155">
    <property type="term" value="F:phosphorelay sensor kinase activity"/>
    <property type="evidence" value="ECO:0007669"/>
    <property type="project" value="InterPro"/>
</dbReference>
<keyword evidence="7" id="KW-0418">Kinase</keyword>
<dbReference type="Pfam" id="PF08448">
    <property type="entry name" value="PAS_4"/>
    <property type="match status" value="1"/>
</dbReference>
<feature type="domain" description="PAS" evidence="13">
    <location>
        <begin position="337"/>
        <end position="370"/>
    </location>
</feature>
<dbReference type="FunFam" id="1.10.287.130:FF:000001">
    <property type="entry name" value="Two-component sensor histidine kinase"/>
    <property type="match status" value="1"/>
</dbReference>
<dbReference type="InterPro" id="IPR003661">
    <property type="entry name" value="HisK_dim/P_dom"/>
</dbReference>
<dbReference type="CDD" id="cd00082">
    <property type="entry name" value="HisKA"/>
    <property type="match status" value="1"/>
</dbReference>
<feature type="transmembrane region" description="Helical" evidence="11">
    <location>
        <begin position="191"/>
        <end position="211"/>
    </location>
</feature>
<dbReference type="InterPro" id="IPR013656">
    <property type="entry name" value="PAS_4"/>
</dbReference>
<dbReference type="PRINTS" id="PR00344">
    <property type="entry name" value="BCTRLSENSOR"/>
</dbReference>
<gene>
    <name evidence="15" type="ORF">QE405_003282</name>
</gene>
<keyword evidence="11" id="KW-0812">Transmembrane</keyword>
<dbReference type="CDD" id="cd16922">
    <property type="entry name" value="HATPase_EvgS-ArcB-TorS-like"/>
    <property type="match status" value="1"/>
</dbReference>
<dbReference type="InterPro" id="IPR003594">
    <property type="entry name" value="HATPase_dom"/>
</dbReference>
<evidence type="ECO:0000259" key="14">
    <source>
        <dbReference type="PROSITE" id="PS50113"/>
    </source>
</evidence>
<dbReference type="Gene3D" id="1.10.287.130">
    <property type="match status" value="1"/>
</dbReference>
<dbReference type="InterPro" id="IPR004358">
    <property type="entry name" value="Sig_transdc_His_kin-like_C"/>
</dbReference>
<feature type="region of interest" description="Disordered" evidence="10">
    <location>
        <begin position="681"/>
        <end position="701"/>
    </location>
</feature>
<feature type="domain" description="Histidine kinase" evidence="12">
    <location>
        <begin position="464"/>
        <end position="681"/>
    </location>
</feature>
<keyword evidence="8" id="KW-0902">Two-component regulatory system</keyword>
<dbReference type="Pfam" id="PF00512">
    <property type="entry name" value="HisKA"/>
    <property type="match status" value="1"/>
</dbReference>
<dbReference type="FunFam" id="3.30.565.10:FF:000006">
    <property type="entry name" value="Sensor histidine kinase WalK"/>
    <property type="match status" value="1"/>
</dbReference>
<dbReference type="SUPFAM" id="SSF55785">
    <property type="entry name" value="PYP-like sensor domain (PAS domain)"/>
    <property type="match status" value="1"/>
</dbReference>
<organism evidence="15 16">
    <name type="scientific">Nocardioides zeae</name>
    <dbReference type="NCBI Taxonomy" id="1457234"/>
    <lineage>
        <taxon>Bacteria</taxon>
        <taxon>Bacillati</taxon>
        <taxon>Actinomycetota</taxon>
        <taxon>Actinomycetes</taxon>
        <taxon>Propionibacteriales</taxon>
        <taxon>Nocardioidaceae</taxon>
        <taxon>Nocardioides</taxon>
    </lineage>
</organism>
<accession>A0AAJ1X1W3</accession>
<dbReference type="Gene3D" id="3.30.565.10">
    <property type="entry name" value="Histidine kinase-like ATPase, C-terminal domain"/>
    <property type="match status" value="1"/>
</dbReference>
<evidence type="ECO:0000256" key="3">
    <source>
        <dbReference type="ARBA" id="ARBA00004236"/>
    </source>
</evidence>
<sequence>MGNSRGHVAAVVALGALALTAVVVLSTGHPHPNVATVFLLAAGLVAAVGCFIRAAGSAGPRRRAWSMLAVAATIAAAGNGVVAVLVGGSLGGPAVDATIGVALLIAIVGILLFPQEKLSRTEATTRILDGVVGGCAALIIASALVYSQLLASTQGGGLERAVVLVIPVLDVIVVTAAASQLLRADEVDRSALALLMIGFFCYAVGDLHYAVLDAEGSYVFGTWTDLGWILGYLTIAVATAVPGRAGRRERRRRPGGIASTGAVFAIILGAGVIQIVAGVPRDVRTGTGMLWLVLVMSAAARQMLLISENHALRRGLERTVDAQTGDLRHLLRERSALIDSVGDGIYAVDREGRITLMNRSAREMLGLDGELDRTTHAHTLFHTDLEGAEDPLVACYITEAIQLGSTTASEDDVYVRGDGVRLEVEITASPILEDDGSVSGAVVAFRDATQRREVERMKRQFLSVVGHELRTPLTAIQGSLQMLDDGVAGPLPAPGPRLLRMATENSERLGRLVNDILDVERLSSGQMPMQIVPHRVDALIADGLGAVDALADARCIRVTAAADDSVVVADEGRFGQVITNLVGNALKFSEPGTEVRVTADGTGDEVVVGVHDQGRGIPEAQIEAVFERFRQVDSSDVRREGGMGLGLAITREIVHQMKGRIWVTSEVGVGTTFWFTLPRSAGTDAGGDGAASAASSTSSEE</sequence>
<evidence type="ECO:0000256" key="2">
    <source>
        <dbReference type="ARBA" id="ARBA00001968"/>
    </source>
</evidence>
<dbReference type="GO" id="GO:0005509">
    <property type="term" value="F:calcium ion binding"/>
    <property type="evidence" value="ECO:0007669"/>
    <property type="project" value="UniProtKB-ARBA"/>
</dbReference>
<feature type="transmembrane region" description="Helical" evidence="11">
    <location>
        <begin position="161"/>
        <end position="179"/>
    </location>
</feature>
<evidence type="ECO:0000259" key="12">
    <source>
        <dbReference type="PROSITE" id="PS50109"/>
    </source>
</evidence>
<feature type="transmembrane region" description="Helical" evidence="11">
    <location>
        <begin position="257"/>
        <end position="277"/>
    </location>
</feature>
<dbReference type="Pfam" id="PF02518">
    <property type="entry name" value="HATPase_c"/>
    <property type="match status" value="1"/>
</dbReference>
<dbReference type="EC" id="2.7.13.3" evidence="4"/>
<comment type="caution">
    <text evidence="15">The sequence shown here is derived from an EMBL/GenBank/DDBJ whole genome shotgun (WGS) entry which is preliminary data.</text>
</comment>
<dbReference type="GO" id="GO:0005886">
    <property type="term" value="C:plasma membrane"/>
    <property type="evidence" value="ECO:0007669"/>
    <property type="project" value="UniProtKB-SubCell"/>
</dbReference>
<comment type="catalytic activity">
    <reaction evidence="1">
        <text>ATP + protein L-histidine = ADP + protein N-phospho-L-histidine.</text>
        <dbReference type="EC" id="2.7.13.3"/>
    </reaction>
</comment>
<keyword evidence="11" id="KW-1133">Transmembrane helix</keyword>
<evidence type="ECO:0000256" key="8">
    <source>
        <dbReference type="ARBA" id="ARBA00023012"/>
    </source>
</evidence>
<dbReference type="Gene3D" id="3.30.450.20">
    <property type="entry name" value="PAS domain"/>
    <property type="match status" value="1"/>
</dbReference>
<dbReference type="SMART" id="SM00388">
    <property type="entry name" value="HisKA"/>
    <property type="match status" value="1"/>
</dbReference>
<evidence type="ECO:0000256" key="10">
    <source>
        <dbReference type="SAM" id="MobiDB-lite"/>
    </source>
</evidence>
<evidence type="ECO:0000313" key="16">
    <source>
        <dbReference type="Proteomes" id="UP001239215"/>
    </source>
</evidence>
<keyword evidence="9 11" id="KW-0472">Membrane</keyword>
<name>A0AAJ1X1W3_9ACTN</name>
<dbReference type="PROSITE" id="PS50109">
    <property type="entry name" value="HIS_KIN"/>
    <property type="match status" value="1"/>
</dbReference>
<dbReference type="InterPro" id="IPR005467">
    <property type="entry name" value="His_kinase_dom"/>
</dbReference>
<dbReference type="SUPFAM" id="SSF55874">
    <property type="entry name" value="ATPase domain of HSP90 chaperone/DNA topoisomerase II/histidine kinase"/>
    <property type="match status" value="1"/>
</dbReference>
<dbReference type="PANTHER" id="PTHR43047:SF72">
    <property type="entry name" value="OSMOSENSING HISTIDINE PROTEIN KINASE SLN1"/>
    <property type="match status" value="1"/>
</dbReference>
<dbReference type="CDD" id="cd00130">
    <property type="entry name" value="PAS"/>
    <property type="match status" value="1"/>
</dbReference>
<comment type="cofactor">
    <cofactor evidence="2">
        <name>a divalent metal cation</name>
        <dbReference type="ChEBI" id="CHEBI:60240"/>
    </cofactor>
</comment>
<protein>
    <recommendedName>
        <fullName evidence="4">histidine kinase</fullName>
        <ecNumber evidence="4">2.7.13.3</ecNumber>
    </recommendedName>
</protein>
<reference evidence="15" key="1">
    <citation type="submission" date="2023-07" db="EMBL/GenBank/DDBJ databases">
        <title>Functional and genomic diversity of the sorghum phyllosphere microbiome.</title>
        <authorList>
            <person name="Shade A."/>
        </authorList>
    </citation>
    <scope>NUCLEOTIDE SEQUENCE</scope>
    <source>
        <strain evidence="15">SORGH_AS_1067</strain>
    </source>
</reference>
<proteinExistence type="predicted"/>
<evidence type="ECO:0000256" key="6">
    <source>
        <dbReference type="ARBA" id="ARBA00022679"/>
    </source>
</evidence>
<evidence type="ECO:0000313" key="15">
    <source>
        <dbReference type="EMBL" id="MDQ1105998.1"/>
    </source>
</evidence>
<comment type="subcellular location">
    <subcellularLocation>
        <location evidence="3">Cell membrane</location>
    </subcellularLocation>
</comment>
<feature type="transmembrane region" description="Helical" evidence="11">
    <location>
        <begin position="127"/>
        <end position="149"/>
    </location>
</feature>
<dbReference type="InterPro" id="IPR000700">
    <property type="entry name" value="PAS-assoc_C"/>
</dbReference>
<dbReference type="InterPro" id="IPR000014">
    <property type="entry name" value="PAS"/>
</dbReference>
<feature type="transmembrane region" description="Helical" evidence="11">
    <location>
        <begin position="97"/>
        <end position="115"/>
    </location>
</feature>
<evidence type="ECO:0000256" key="9">
    <source>
        <dbReference type="ARBA" id="ARBA00023136"/>
    </source>
</evidence>
<dbReference type="PANTHER" id="PTHR43047">
    <property type="entry name" value="TWO-COMPONENT HISTIDINE PROTEIN KINASE"/>
    <property type="match status" value="1"/>
</dbReference>
<evidence type="ECO:0000256" key="11">
    <source>
        <dbReference type="SAM" id="Phobius"/>
    </source>
</evidence>
<dbReference type="AlphaFoldDB" id="A0AAJ1X1W3"/>
<dbReference type="PROSITE" id="PS50112">
    <property type="entry name" value="PAS"/>
    <property type="match status" value="1"/>
</dbReference>
<dbReference type="SMART" id="SM00387">
    <property type="entry name" value="HATPase_c"/>
    <property type="match status" value="1"/>
</dbReference>
<keyword evidence="6" id="KW-0808">Transferase</keyword>
<evidence type="ECO:0000256" key="7">
    <source>
        <dbReference type="ARBA" id="ARBA00022777"/>
    </source>
</evidence>
<dbReference type="SMART" id="SM00091">
    <property type="entry name" value="PAS"/>
    <property type="match status" value="1"/>
</dbReference>
<dbReference type="InterPro" id="IPR035965">
    <property type="entry name" value="PAS-like_dom_sf"/>
</dbReference>
<dbReference type="InterPro" id="IPR036097">
    <property type="entry name" value="HisK_dim/P_sf"/>
</dbReference>
<evidence type="ECO:0000259" key="13">
    <source>
        <dbReference type="PROSITE" id="PS50112"/>
    </source>
</evidence>
<dbReference type="Proteomes" id="UP001239215">
    <property type="component" value="Unassembled WGS sequence"/>
</dbReference>
<feature type="transmembrane region" description="Helical" evidence="11">
    <location>
        <begin position="68"/>
        <end position="91"/>
    </location>
</feature>
<dbReference type="EMBL" id="JAUTAN010000001">
    <property type="protein sequence ID" value="MDQ1105998.1"/>
    <property type="molecule type" value="Genomic_DNA"/>
</dbReference>
<keyword evidence="5" id="KW-0597">Phosphoprotein</keyword>